<keyword evidence="4" id="KW-1185">Reference proteome</keyword>
<sequence length="534" mass="57860">MGTWDYRDFDRVLAVQRSFDRMRSLLLDPVCGPWPEESLVTFENLATLGTAHVKLIEAFLDAKDVAFFYYVGHGIYDHRERLCLTVGDSRIDAPFTAATSLPFEAVRDAFRSSDATVKIAVLDCCSAGLATEEYGRLSATRVPPVAGAYLLMSSSAYEASWHQLEEVADAQTYFTRALVDTVREGIPGAPAGLTLDHLFRVVADRLVEDGRPEPGRRIADHAAGWVFARNNAPVGQPDPGADPADVYREAYRRETEEGVEQLPVIAATYRAAAEAGHAPSMNRLGQIDEGRVQARMQGSEPGPIDGAALLSATQWYTRASEAGDPVGPLHLGQLYEEQYGDGEQALYWNGLAARRGNSAAREQMTGLEQRLRLGIDVSRRPGGRDDADRTAGAATARGSERVRERAGETEAPRAPGTAQKPAAGGRGTVAGIAQEVLHQRWLADWDGSAPLATADCLDVLADACGGAFGEWSTLGEAEGARVLADFLAQLPRRSELARTARRYYEAVGPGNLRAHAARLPDRAGQPQPNHRTRE</sequence>
<comment type="caution">
    <text evidence="3">The sequence shown here is derived from an EMBL/GenBank/DDBJ whole genome shotgun (WGS) entry which is preliminary data.</text>
</comment>
<dbReference type="EMBL" id="JAELVF020000001">
    <property type="protein sequence ID" value="MBU7596411.1"/>
    <property type="molecule type" value="Genomic_DNA"/>
</dbReference>
<organism evidence="3 4">
    <name type="scientific">Streptomyces tardus</name>
    <dbReference type="NCBI Taxonomy" id="2780544"/>
    <lineage>
        <taxon>Bacteria</taxon>
        <taxon>Bacillati</taxon>
        <taxon>Actinomycetota</taxon>
        <taxon>Actinomycetes</taxon>
        <taxon>Kitasatosporales</taxon>
        <taxon>Streptomycetaceae</taxon>
        <taxon>Streptomyces</taxon>
    </lineage>
</organism>
<dbReference type="InterPro" id="IPR029030">
    <property type="entry name" value="Caspase-like_dom_sf"/>
</dbReference>
<dbReference type="SUPFAM" id="SSF81901">
    <property type="entry name" value="HCP-like"/>
    <property type="match status" value="1"/>
</dbReference>
<feature type="compositionally biased region" description="Basic and acidic residues" evidence="1">
    <location>
        <begin position="375"/>
        <end position="389"/>
    </location>
</feature>
<dbReference type="Gene3D" id="3.40.50.1460">
    <property type="match status" value="1"/>
</dbReference>
<accession>A0A949JAY9</accession>
<feature type="compositionally biased region" description="Basic and acidic residues" evidence="1">
    <location>
        <begin position="398"/>
        <end position="411"/>
    </location>
</feature>
<dbReference type="AlphaFoldDB" id="A0A949JAY9"/>
<dbReference type="Gene3D" id="1.25.40.10">
    <property type="entry name" value="Tetratricopeptide repeat domain"/>
    <property type="match status" value="1"/>
</dbReference>
<dbReference type="InterPro" id="IPR011600">
    <property type="entry name" value="Pept_C14_caspase"/>
</dbReference>
<feature type="region of interest" description="Disordered" evidence="1">
    <location>
        <begin position="514"/>
        <end position="534"/>
    </location>
</feature>
<dbReference type="Pfam" id="PF00656">
    <property type="entry name" value="Peptidase_C14"/>
    <property type="match status" value="1"/>
</dbReference>
<feature type="region of interest" description="Disordered" evidence="1">
    <location>
        <begin position="375"/>
        <end position="426"/>
    </location>
</feature>
<dbReference type="NCBIfam" id="NF047832">
    <property type="entry name" value="caspase_w_EACC1"/>
    <property type="match status" value="1"/>
</dbReference>
<dbReference type="GO" id="GO:0004197">
    <property type="term" value="F:cysteine-type endopeptidase activity"/>
    <property type="evidence" value="ECO:0007669"/>
    <property type="project" value="InterPro"/>
</dbReference>
<gene>
    <name evidence="3" type="ORF">JGS22_001830</name>
</gene>
<feature type="domain" description="Peptidase C14 caspase" evidence="2">
    <location>
        <begin position="62"/>
        <end position="207"/>
    </location>
</feature>
<evidence type="ECO:0000313" key="4">
    <source>
        <dbReference type="Proteomes" id="UP000694501"/>
    </source>
</evidence>
<evidence type="ECO:0000313" key="3">
    <source>
        <dbReference type="EMBL" id="MBU7596411.1"/>
    </source>
</evidence>
<dbReference type="GO" id="GO:0006508">
    <property type="term" value="P:proteolysis"/>
    <property type="evidence" value="ECO:0007669"/>
    <property type="project" value="InterPro"/>
</dbReference>
<dbReference type="SUPFAM" id="SSF52129">
    <property type="entry name" value="Caspase-like"/>
    <property type="match status" value="1"/>
</dbReference>
<evidence type="ECO:0000256" key="1">
    <source>
        <dbReference type="SAM" id="MobiDB-lite"/>
    </source>
</evidence>
<dbReference type="Proteomes" id="UP000694501">
    <property type="component" value="Unassembled WGS sequence"/>
</dbReference>
<dbReference type="InterPro" id="IPR011990">
    <property type="entry name" value="TPR-like_helical_dom_sf"/>
</dbReference>
<evidence type="ECO:0000259" key="2">
    <source>
        <dbReference type="Pfam" id="PF00656"/>
    </source>
</evidence>
<proteinExistence type="predicted"/>
<reference evidence="3" key="1">
    <citation type="submission" date="2021-06" db="EMBL/GenBank/DDBJ databases">
        <title>Sequencing of actinobacteria type strains.</title>
        <authorList>
            <person name="Nguyen G.-S."/>
            <person name="Wentzel A."/>
        </authorList>
    </citation>
    <scope>NUCLEOTIDE SEQUENCE</scope>
    <source>
        <strain evidence="3">P38-E01</strain>
    </source>
</reference>
<protein>
    <submittedName>
        <fullName evidence="3">Caspase family protein</fullName>
    </submittedName>
</protein>
<name>A0A949JAY9_9ACTN</name>